<feature type="compositionally biased region" description="Polar residues" evidence="5">
    <location>
        <begin position="609"/>
        <end position="624"/>
    </location>
</feature>
<accession>A0AAV9VZL9</accession>
<keyword evidence="3" id="KW-0804">Transcription</keyword>
<proteinExistence type="predicted"/>
<dbReference type="InterPro" id="IPR001138">
    <property type="entry name" value="Zn2Cys6_DnaBD"/>
</dbReference>
<feature type="region of interest" description="Disordered" evidence="5">
    <location>
        <begin position="609"/>
        <end position="630"/>
    </location>
</feature>
<evidence type="ECO:0000256" key="2">
    <source>
        <dbReference type="ARBA" id="ARBA00023015"/>
    </source>
</evidence>
<dbReference type="GO" id="GO:0006351">
    <property type="term" value="P:DNA-templated transcription"/>
    <property type="evidence" value="ECO:0007669"/>
    <property type="project" value="InterPro"/>
</dbReference>
<dbReference type="EMBL" id="JAVHJL010000008">
    <property type="protein sequence ID" value="KAK6498291.1"/>
    <property type="molecule type" value="Genomic_DNA"/>
</dbReference>
<evidence type="ECO:0000313" key="8">
    <source>
        <dbReference type="Proteomes" id="UP001370758"/>
    </source>
</evidence>
<dbReference type="PANTHER" id="PTHR47840">
    <property type="entry name" value="ZN(II)2CYS6 TRANSCRIPTION FACTOR (EUROFUNG)-RELATED"/>
    <property type="match status" value="1"/>
</dbReference>
<feature type="region of interest" description="Disordered" evidence="5">
    <location>
        <begin position="73"/>
        <end position="92"/>
    </location>
</feature>
<organism evidence="7 8">
    <name type="scientific">Arthrobotrys musiformis</name>
    <dbReference type="NCBI Taxonomy" id="47236"/>
    <lineage>
        <taxon>Eukaryota</taxon>
        <taxon>Fungi</taxon>
        <taxon>Dikarya</taxon>
        <taxon>Ascomycota</taxon>
        <taxon>Pezizomycotina</taxon>
        <taxon>Orbiliomycetes</taxon>
        <taxon>Orbiliales</taxon>
        <taxon>Orbiliaceae</taxon>
        <taxon>Arthrobotrys</taxon>
    </lineage>
</organism>
<dbReference type="Proteomes" id="UP001370758">
    <property type="component" value="Unassembled WGS sequence"/>
</dbReference>
<dbReference type="GO" id="GO:0008270">
    <property type="term" value="F:zinc ion binding"/>
    <property type="evidence" value="ECO:0007669"/>
    <property type="project" value="InterPro"/>
</dbReference>
<feature type="domain" description="Zn(2)-C6 fungal-type" evidence="6">
    <location>
        <begin position="19"/>
        <end position="50"/>
    </location>
</feature>
<keyword evidence="8" id="KW-1185">Reference proteome</keyword>
<dbReference type="PROSITE" id="PS00463">
    <property type="entry name" value="ZN2_CY6_FUNGAL_1"/>
    <property type="match status" value="1"/>
</dbReference>
<dbReference type="GO" id="GO:0003677">
    <property type="term" value="F:DNA binding"/>
    <property type="evidence" value="ECO:0007669"/>
    <property type="project" value="InterPro"/>
</dbReference>
<dbReference type="PANTHER" id="PTHR47840:SF1">
    <property type="entry name" value="ZN(II)2CYS6 TRANSCRIPTION FACTOR (EUROFUNG)"/>
    <property type="match status" value="1"/>
</dbReference>
<dbReference type="CDD" id="cd00067">
    <property type="entry name" value="GAL4"/>
    <property type="match status" value="1"/>
</dbReference>
<dbReference type="AlphaFoldDB" id="A0AAV9VZL9"/>
<keyword evidence="2" id="KW-0805">Transcription regulation</keyword>
<reference evidence="7 8" key="1">
    <citation type="submission" date="2023-08" db="EMBL/GenBank/DDBJ databases">
        <authorList>
            <person name="Palmer J.M."/>
        </authorList>
    </citation>
    <scope>NUCLEOTIDE SEQUENCE [LARGE SCALE GENOMIC DNA]</scope>
    <source>
        <strain evidence="7 8">TWF481</strain>
    </source>
</reference>
<gene>
    <name evidence="7" type="ORF">TWF481_010882</name>
</gene>
<protein>
    <recommendedName>
        <fullName evidence="6">Zn(2)-C6 fungal-type domain-containing protein</fullName>
    </recommendedName>
</protein>
<feature type="compositionally biased region" description="Basic and acidic residues" evidence="5">
    <location>
        <begin position="73"/>
        <end position="83"/>
    </location>
</feature>
<evidence type="ECO:0000313" key="7">
    <source>
        <dbReference type="EMBL" id="KAK6498291.1"/>
    </source>
</evidence>
<evidence type="ECO:0000256" key="3">
    <source>
        <dbReference type="ARBA" id="ARBA00023163"/>
    </source>
</evidence>
<evidence type="ECO:0000256" key="4">
    <source>
        <dbReference type="ARBA" id="ARBA00023242"/>
    </source>
</evidence>
<dbReference type="SMART" id="SM00906">
    <property type="entry name" value="Fungal_trans"/>
    <property type="match status" value="1"/>
</dbReference>
<dbReference type="SUPFAM" id="SSF57701">
    <property type="entry name" value="Zn2/Cys6 DNA-binding domain"/>
    <property type="match status" value="1"/>
</dbReference>
<dbReference type="CDD" id="cd12148">
    <property type="entry name" value="fungal_TF_MHR"/>
    <property type="match status" value="1"/>
</dbReference>
<dbReference type="Pfam" id="PF00172">
    <property type="entry name" value="Zn_clus"/>
    <property type="match status" value="1"/>
</dbReference>
<dbReference type="SMART" id="SM00066">
    <property type="entry name" value="GAL4"/>
    <property type="match status" value="1"/>
</dbReference>
<sequence>MEKGFNTGGMRKVRKGTQSCWECKRRKIRCTFATPRNSVCDGCKSRQTRCIGQEYEDETASNACADDRRLDSPIRRPAERGNEGLRAQRMGGPKRNVDAFAPVISNLDLEKSGLESTSRALILEWPNDADLDLILSAPVGVSALLHGLICQPYAELFAGGMPTWRDVLQPPHQEMHPVLVARKLLLLASLLQSLPTPAVDALANMSSSYRDVMSRAFNAAVRLVTTNDELITTLEGIECVMMESMYLNNAGSLRRAWLVNRRAMSIAQMLRLHVADEAVYPIATLKRETRSRIDPKYLWFRLVVSDRYLSLMLGLPQGTAESSFAEPKMLDGCTALERMERAESAATGLFLQLNSKERVDLNLTQKLDQMVRDAAALMPPQWWFMNPALATFCGDSAKEVEESVRLTTQFAHYHLLVQIHLPYMLLPYSQQFSYDYNRMIAASSSREVLVRFVACRSANSAPAYCRGIDFIAFVAGTALCLAHMQAMRPRGVSATCTTFQSIRHQRSSDRGLLERTVELMETMAIENDDAVARSISSILKPLLAIESNSVKGGFYYISVSAETALSESQPVGDSEEGFDKVSIQVPYCGTIRIEHRPVPSSERVTLASQTETAAGSMSIASNRQGPFMNGGGPQPTHLSDYENIPRRLAADACLSPEPIGVDQLNEIPLNKDFVGSENEGNLASQLTLDLDDWVLEGVDLAFFNNLAAWEFGFGL</sequence>
<keyword evidence="4" id="KW-0539">Nucleus</keyword>
<dbReference type="GO" id="GO:0000981">
    <property type="term" value="F:DNA-binding transcription factor activity, RNA polymerase II-specific"/>
    <property type="evidence" value="ECO:0007669"/>
    <property type="project" value="InterPro"/>
</dbReference>
<comment type="caution">
    <text evidence="7">The sequence shown here is derived from an EMBL/GenBank/DDBJ whole genome shotgun (WGS) entry which is preliminary data.</text>
</comment>
<evidence type="ECO:0000259" key="6">
    <source>
        <dbReference type="PROSITE" id="PS50048"/>
    </source>
</evidence>
<dbReference type="PROSITE" id="PS50048">
    <property type="entry name" value="ZN2_CY6_FUNGAL_2"/>
    <property type="match status" value="1"/>
</dbReference>
<evidence type="ECO:0000256" key="5">
    <source>
        <dbReference type="SAM" id="MobiDB-lite"/>
    </source>
</evidence>
<name>A0AAV9VZL9_9PEZI</name>
<dbReference type="InterPro" id="IPR007219">
    <property type="entry name" value="XnlR_reg_dom"/>
</dbReference>
<dbReference type="InterPro" id="IPR036864">
    <property type="entry name" value="Zn2-C6_fun-type_DNA-bd_sf"/>
</dbReference>
<evidence type="ECO:0000256" key="1">
    <source>
        <dbReference type="ARBA" id="ARBA00022723"/>
    </source>
</evidence>
<keyword evidence="1" id="KW-0479">Metal-binding</keyword>